<evidence type="ECO:0000256" key="1">
    <source>
        <dbReference type="ARBA" id="ARBA00022729"/>
    </source>
</evidence>
<gene>
    <name evidence="3" type="ORF">D1B32_12185</name>
</gene>
<dbReference type="RefSeq" id="WP_118889547.1">
    <property type="nucleotide sequence ID" value="NZ_PHUT01000007.1"/>
</dbReference>
<feature type="domain" description="SbsA Ig-like" evidence="2">
    <location>
        <begin position="101"/>
        <end position="180"/>
    </location>
</feature>
<dbReference type="OrthoDB" id="2974602at2"/>
<evidence type="ECO:0000313" key="3">
    <source>
        <dbReference type="EMBL" id="RHW31989.1"/>
    </source>
</evidence>
<keyword evidence="4" id="KW-1185">Reference proteome</keyword>
<evidence type="ECO:0000259" key="2">
    <source>
        <dbReference type="Pfam" id="PF13205"/>
    </source>
</evidence>
<dbReference type="Pfam" id="PF13205">
    <property type="entry name" value="Big_5"/>
    <property type="match status" value="1"/>
</dbReference>
<proteinExistence type="predicted"/>
<organism evidence="3 4">
    <name type="scientific">Oceanobacillus profundus</name>
    <dbReference type="NCBI Taxonomy" id="372463"/>
    <lineage>
        <taxon>Bacteria</taxon>
        <taxon>Bacillati</taxon>
        <taxon>Bacillota</taxon>
        <taxon>Bacilli</taxon>
        <taxon>Bacillales</taxon>
        <taxon>Bacillaceae</taxon>
        <taxon>Oceanobacillus</taxon>
    </lineage>
</organism>
<keyword evidence="1" id="KW-0732">Signal</keyword>
<accession>A0A417YGW2</accession>
<sequence length="368" mass="41179">MKDLGVLNSDSTILLEILTKDASGNAIDMDQPVIARIERQNGDGVVAVDSVTLNTSEDRLIHSYSYALSSSLEKGKYYITYQVSINNQVYHKVETFQIQEAVTEEIVDNSDSVSYGDKLKHVMPSDFQTPSTLEVDGKKLIIRLEEPLNMNHTYQVIITDELVSEQSQSPIDGTYGIHFTSEYSPIYATPLEVKSILKNVFFYFEIEEVYQALRNAAQKAHQLLRMAADPNETEFELIETDESTYFPAGKFTAYQASIQLLNQLVIKMVYANSQDYLDNDDVSIIQEGVDSFTLGDLTVSKKSSTSDSSTSVEEEPLEVSVIQRLIRSYQEELKFWTDALMGRNARGYANAITATSKGSVTVPGSRDI</sequence>
<dbReference type="AlphaFoldDB" id="A0A417YGW2"/>
<dbReference type="InterPro" id="IPR032812">
    <property type="entry name" value="SbsA_Ig"/>
</dbReference>
<evidence type="ECO:0000313" key="4">
    <source>
        <dbReference type="Proteomes" id="UP000285456"/>
    </source>
</evidence>
<dbReference type="Proteomes" id="UP000285456">
    <property type="component" value="Unassembled WGS sequence"/>
</dbReference>
<protein>
    <recommendedName>
        <fullName evidence="2">SbsA Ig-like domain-containing protein</fullName>
    </recommendedName>
</protein>
<name>A0A417YGW2_9BACI</name>
<comment type="caution">
    <text evidence="3">The sequence shown here is derived from an EMBL/GenBank/DDBJ whole genome shotgun (WGS) entry which is preliminary data.</text>
</comment>
<dbReference type="EMBL" id="QWEH01000007">
    <property type="protein sequence ID" value="RHW31989.1"/>
    <property type="molecule type" value="Genomic_DNA"/>
</dbReference>
<reference evidence="3 4" key="1">
    <citation type="journal article" date="2007" name="Int. J. Syst. Evol. Microbiol.">
        <title>Oceanobacillus profundus sp. nov., isolated from a deep-sea sediment core.</title>
        <authorList>
            <person name="Kim Y.G."/>
            <person name="Choi D.H."/>
            <person name="Hyun S."/>
            <person name="Cho B.C."/>
        </authorList>
    </citation>
    <scope>NUCLEOTIDE SEQUENCE [LARGE SCALE GENOMIC DNA]</scope>
    <source>
        <strain evidence="3 4">DSM 18246</strain>
    </source>
</reference>